<name>L0B281_THEEQ</name>
<feature type="domain" description="PIGA GPI anchor biosynthesis" evidence="3">
    <location>
        <begin position="50"/>
        <end position="137"/>
    </location>
</feature>
<proteinExistence type="predicted"/>
<dbReference type="InterPro" id="IPR001296">
    <property type="entry name" value="Glyco_trans_1"/>
</dbReference>
<evidence type="ECO:0000313" key="5">
    <source>
        <dbReference type="Proteomes" id="UP000031512"/>
    </source>
</evidence>
<evidence type="ECO:0000259" key="3">
    <source>
        <dbReference type="Pfam" id="PF08288"/>
    </source>
</evidence>
<dbReference type="GeneID" id="15805640"/>
<dbReference type="GO" id="GO:0006506">
    <property type="term" value="P:GPI anchor biosynthetic process"/>
    <property type="evidence" value="ECO:0007669"/>
    <property type="project" value="InterPro"/>
</dbReference>
<protein>
    <submittedName>
        <fullName evidence="4">Glycosyltransferase, putative</fullName>
        <ecNumber evidence="4">2.4.1.198</ecNumber>
    </submittedName>
</protein>
<dbReference type="GO" id="GO:0000506">
    <property type="term" value="C:glycosylphosphatidylinositol-N-acetylglucosaminyltransferase (GPI-GnT) complex"/>
    <property type="evidence" value="ECO:0007669"/>
    <property type="project" value="TreeGrafter"/>
</dbReference>
<dbReference type="EC" id="2.4.1.198" evidence="4"/>
<feature type="domain" description="Glycosyl transferase family 1" evidence="2">
    <location>
        <begin position="196"/>
        <end position="339"/>
    </location>
</feature>
<evidence type="ECO:0000256" key="1">
    <source>
        <dbReference type="ARBA" id="ARBA00022676"/>
    </source>
</evidence>
<dbReference type="Pfam" id="PF00534">
    <property type="entry name" value="Glycos_transf_1"/>
    <property type="match status" value="1"/>
</dbReference>
<sequence length="430" mass="49116">MLTTRPRPITVLIATEFFFPDIGGIETHVLKLSQNLIKLGFKVVVLTRGFGDRRGIRYMSNGLKVYHIPSKGFIEPCGLCTFMDLFPIYRNILIREQVDIIHTHQGSSRFKYEIMLWGSLMGYRTVFTDHSLFSFSDLGPAFLNEVLKHFSVFEDHIICVSNRHRENLVLRAEIDPRNVSVIGNALDSKEFKSTIRPSYDKIIIVVISRLTERKGIGLLIKVIPIVCQRHDNVFFIIGGDGPMFPNVKATIDKYYLHDRIKLLGSVPNHKVCKVLEQGHIFLSTSQTESFCIALLEAASCGLISVATRVGGVPEVLPKDMILLSEYDANSIADRIDDAIAILPNTNNKGFHERIKNMYSWEKVSKNVANVYFKILSYPKLSLYERFKRLYHLSNYFGKIVIMMSAIAYIEWASSEWDEIDISPDWANFHL</sequence>
<keyword evidence="5" id="KW-1185">Reference proteome</keyword>
<dbReference type="OrthoDB" id="734129at2759"/>
<evidence type="ECO:0000313" key="4">
    <source>
        <dbReference type="EMBL" id="AFZ81603.1"/>
    </source>
</evidence>
<dbReference type="KEGG" id="beq:BEWA_010170"/>
<dbReference type="VEuPathDB" id="PiroplasmaDB:BEWA_010170"/>
<keyword evidence="4" id="KW-0808">Transferase</keyword>
<dbReference type="Gene3D" id="3.40.50.2000">
    <property type="entry name" value="Glycogen Phosphorylase B"/>
    <property type="match status" value="2"/>
</dbReference>
<dbReference type="RefSeq" id="XP_004831269.1">
    <property type="nucleotide sequence ID" value="XM_004831212.1"/>
</dbReference>
<dbReference type="Proteomes" id="UP000031512">
    <property type="component" value="Chromosome 3"/>
</dbReference>
<keyword evidence="1 4" id="KW-0328">Glycosyltransferase</keyword>
<dbReference type="STRING" id="1537102.L0B281"/>
<dbReference type="GO" id="GO:0017176">
    <property type="term" value="F:phosphatidylinositol N-acetylglucosaminyltransferase activity"/>
    <property type="evidence" value="ECO:0007669"/>
    <property type="project" value="UniProtKB-EC"/>
</dbReference>
<dbReference type="PANTHER" id="PTHR45871">
    <property type="entry name" value="N-ACETYLGLUCOSAMINYL-PHOSPHATIDYLINOSITOL BIOSYNTHETIC PROTEIN"/>
    <property type="match status" value="1"/>
</dbReference>
<evidence type="ECO:0000259" key="2">
    <source>
        <dbReference type="Pfam" id="PF00534"/>
    </source>
</evidence>
<dbReference type="PANTHER" id="PTHR45871:SF1">
    <property type="entry name" value="PHOSPHATIDYLINOSITOL N-ACETYLGLUCOSAMINYLTRANSFERASE SUBUNIT A"/>
    <property type="match status" value="1"/>
</dbReference>
<organism evidence="4 5">
    <name type="scientific">Theileria equi strain WA</name>
    <dbReference type="NCBI Taxonomy" id="1537102"/>
    <lineage>
        <taxon>Eukaryota</taxon>
        <taxon>Sar</taxon>
        <taxon>Alveolata</taxon>
        <taxon>Apicomplexa</taxon>
        <taxon>Aconoidasida</taxon>
        <taxon>Piroplasmida</taxon>
        <taxon>Theileriidae</taxon>
        <taxon>Theileria</taxon>
    </lineage>
</organism>
<dbReference type="AlphaFoldDB" id="L0B281"/>
<dbReference type="eggNOG" id="KOG1111">
    <property type="taxonomic scope" value="Eukaryota"/>
</dbReference>
<dbReference type="SUPFAM" id="SSF53756">
    <property type="entry name" value="UDP-Glycosyltransferase/glycogen phosphorylase"/>
    <property type="match status" value="1"/>
</dbReference>
<dbReference type="Pfam" id="PF08288">
    <property type="entry name" value="PIGA"/>
    <property type="match status" value="1"/>
</dbReference>
<dbReference type="InterPro" id="IPR013234">
    <property type="entry name" value="PIGA_GPI_anchor_biosynthesis"/>
</dbReference>
<dbReference type="EMBL" id="CP001670">
    <property type="protein sequence ID" value="AFZ81603.1"/>
    <property type="molecule type" value="Genomic_DNA"/>
</dbReference>
<gene>
    <name evidence="4" type="ORF">BEWA_010170</name>
</gene>
<accession>L0B281</accession>
<reference evidence="4 5" key="1">
    <citation type="journal article" date="2012" name="BMC Genomics">
        <title>Comparative genomic analysis and phylogenetic position of Theileria equi.</title>
        <authorList>
            <person name="Kappmeyer L.S."/>
            <person name="Thiagarajan M."/>
            <person name="Herndon D.R."/>
            <person name="Ramsay J.D."/>
            <person name="Caler E."/>
            <person name="Djikeng A."/>
            <person name="Gillespie J.J."/>
            <person name="Lau A.O."/>
            <person name="Roalson E.H."/>
            <person name="Silva J.C."/>
            <person name="Silva M.G."/>
            <person name="Suarez C.E."/>
            <person name="Ueti M.W."/>
            <person name="Nene V.M."/>
            <person name="Mealey R.H."/>
            <person name="Knowles D.P."/>
            <person name="Brayton K.A."/>
        </authorList>
    </citation>
    <scope>NUCLEOTIDE SEQUENCE [LARGE SCALE GENOMIC DNA]</scope>
    <source>
        <strain evidence="4 5">WA</strain>
    </source>
</reference>